<comment type="caution">
    <text evidence="1">The sequence shown here is derived from an EMBL/GenBank/DDBJ whole genome shotgun (WGS) entry which is preliminary data.</text>
</comment>
<evidence type="ECO:0000313" key="2">
    <source>
        <dbReference type="Proteomes" id="UP000499080"/>
    </source>
</evidence>
<evidence type="ECO:0000313" key="1">
    <source>
        <dbReference type="EMBL" id="GBL92321.1"/>
    </source>
</evidence>
<keyword evidence="2" id="KW-1185">Reference proteome</keyword>
<name>A0A4Y2BJ83_ARAVE</name>
<dbReference type="EMBL" id="BGPR01000085">
    <property type="protein sequence ID" value="GBL92321.1"/>
    <property type="molecule type" value="Genomic_DNA"/>
</dbReference>
<protein>
    <submittedName>
        <fullName evidence="1">Uncharacterized protein</fullName>
    </submittedName>
</protein>
<dbReference type="AlphaFoldDB" id="A0A4Y2BJ83"/>
<gene>
    <name evidence="1" type="ORF">AVEN_35859_1</name>
</gene>
<organism evidence="1 2">
    <name type="scientific">Araneus ventricosus</name>
    <name type="common">Orbweaver spider</name>
    <name type="synonym">Epeira ventricosa</name>
    <dbReference type="NCBI Taxonomy" id="182803"/>
    <lineage>
        <taxon>Eukaryota</taxon>
        <taxon>Metazoa</taxon>
        <taxon>Ecdysozoa</taxon>
        <taxon>Arthropoda</taxon>
        <taxon>Chelicerata</taxon>
        <taxon>Arachnida</taxon>
        <taxon>Araneae</taxon>
        <taxon>Araneomorphae</taxon>
        <taxon>Entelegynae</taxon>
        <taxon>Araneoidea</taxon>
        <taxon>Araneidae</taxon>
        <taxon>Araneus</taxon>
    </lineage>
</organism>
<sequence length="132" mass="15033">MVAAEILPIRRKPHPVTPLKCPTKDMSPHLVSNLYISTEHWLVSQTTDIYAEPTVQRKFYGNFAVAPTPINTGILPSFPIMSLNICGSYKCLIASQFRTIPLLRSMREERKQIFESNQADVVTFRLRDQDIA</sequence>
<reference evidence="1 2" key="1">
    <citation type="journal article" date="2019" name="Sci. Rep.">
        <title>Orb-weaving spider Araneus ventricosus genome elucidates the spidroin gene catalogue.</title>
        <authorList>
            <person name="Kono N."/>
            <person name="Nakamura H."/>
            <person name="Ohtoshi R."/>
            <person name="Moran D.A.P."/>
            <person name="Shinohara A."/>
            <person name="Yoshida Y."/>
            <person name="Fujiwara M."/>
            <person name="Mori M."/>
            <person name="Tomita M."/>
            <person name="Arakawa K."/>
        </authorList>
    </citation>
    <scope>NUCLEOTIDE SEQUENCE [LARGE SCALE GENOMIC DNA]</scope>
</reference>
<dbReference type="Proteomes" id="UP000499080">
    <property type="component" value="Unassembled WGS sequence"/>
</dbReference>
<proteinExistence type="predicted"/>
<accession>A0A4Y2BJ83</accession>